<dbReference type="OrthoDB" id="8054697at2759"/>
<dbReference type="STRING" id="30019.A0A0M4EQ17"/>
<feature type="compositionally biased region" description="Acidic residues" evidence="1">
    <location>
        <begin position="81"/>
        <end position="107"/>
    </location>
</feature>
<accession>A0A0M4EQ17</accession>
<organism evidence="2 3">
    <name type="scientific">Drosophila busckii</name>
    <name type="common">Fruit fly</name>
    <dbReference type="NCBI Taxonomy" id="30019"/>
    <lineage>
        <taxon>Eukaryota</taxon>
        <taxon>Metazoa</taxon>
        <taxon>Ecdysozoa</taxon>
        <taxon>Arthropoda</taxon>
        <taxon>Hexapoda</taxon>
        <taxon>Insecta</taxon>
        <taxon>Pterygota</taxon>
        <taxon>Neoptera</taxon>
        <taxon>Endopterygota</taxon>
        <taxon>Diptera</taxon>
        <taxon>Brachycera</taxon>
        <taxon>Muscomorpha</taxon>
        <taxon>Ephydroidea</taxon>
        <taxon>Drosophilidae</taxon>
        <taxon>Drosophila</taxon>
    </lineage>
</organism>
<name>A0A0M4EQ17_DROBS</name>
<sequence>MRSRTELVTTTFDLDSDEEDYSDDDSEEDWRPSTKRTLKPQASRANAHAADVGGGGRKRKASTTSGKTKARRVAPSKTDAGDFESDDDFILVDDDSESEESDDEFDAEPVASTSSKRGTQSLPPKKQFAKLTQLDLLLKKQELLSKDWLQNSRLCLWRRDEETNLLQKYLRVKTLQNADRPHEHHLLFTSSSVYSSWDEQDLSAFIEVKVNCLDSNNRRIELVDLEALNKLSLELQQADESHQNTEQTDENDNNEDTTDQEPGQEQAQVLAQESAQEPGQEQAQEPGQEQAQEPPQEVALEPAREAAPDSVQKQAQEPGQEQAQKPAQEPGQEQVQETPQDSAVKSAQESTQEIVQAPAQENS</sequence>
<feature type="compositionally biased region" description="Polar residues" evidence="1">
    <location>
        <begin position="311"/>
        <end position="363"/>
    </location>
</feature>
<dbReference type="EMBL" id="CP012523">
    <property type="protein sequence ID" value="ALC39037.1"/>
    <property type="molecule type" value="Genomic_DNA"/>
</dbReference>
<protein>
    <submittedName>
        <fullName evidence="2">CG13108</fullName>
    </submittedName>
</protein>
<dbReference type="AlphaFoldDB" id="A0A0M4EQ17"/>
<feature type="compositionally biased region" description="Low complexity" evidence="1">
    <location>
        <begin position="271"/>
        <end position="301"/>
    </location>
</feature>
<dbReference type="Proteomes" id="UP000494163">
    <property type="component" value="Chromosome 2L"/>
</dbReference>
<keyword evidence="3" id="KW-1185">Reference proteome</keyword>
<feature type="region of interest" description="Disordered" evidence="1">
    <location>
        <begin position="1"/>
        <end position="124"/>
    </location>
</feature>
<gene>
    <name evidence="2" type="ORF">Dbus_chr2Lg1122</name>
</gene>
<feature type="compositionally biased region" description="Polar residues" evidence="1">
    <location>
        <begin position="1"/>
        <end position="12"/>
    </location>
</feature>
<feature type="compositionally biased region" description="Acidic residues" evidence="1">
    <location>
        <begin position="247"/>
        <end position="259"/>
    </location>
</feature>
<proteinExistence type="predicted"/>
<feature type="compositionally biased region" description="Acidic residues" evidence="1">
    <location>
        <begin position="14"/>
        <end position="28"/>
    </location>
</feature>
<reference evidence="2 3" key="1">
    <citation type="submission" date="2015-08" db="EMBL/GenBank/DDBJ databases">
        <title>Ancestral chromatin configuration constrains chromatin evolution on differentiating sex chromosomes in Drosophila.</title>
        <authorList>
            <person name="Zhou Q."/>
            <person name="Bachtrog D."/>
        </authorList>
    </citation>
    <scope>NUCLEOTIDE SEQUENCE [LARGE SCALE GENOMIC DNA]</scope>
    <source>
        <tissue evidence="2">Whole larvae</tissue>
    </source>
</reference>
<feature type="region of interest" description="Disordered" evidence="1">
    <location>
        <begin position="237"/>
        <end position="363"/>
    </location>
</feature>
<evidence type="ECO:0000256" key="1">
    <source>
        <dbReference type="SAM" id="MobiDB-lite"/>
    </source>
</evidence>
<evidence type="ECO:0000313" key="3">
    <source>
        <dbReference type="Proteomes" id="UP000494163"/>
    </source>
</evidence>
<evidence type="ECO:0000313" key="2">
    <source>
        <dbReference type="EMBL" id="ALC39037.1"/>
    </source>
</evidence>
<feature type="compositionally biased region" description="Polar residues" evidence="1">
    <location>
        <begin position="111"/>
        <end position="122"/>
    </location>
</feature>